<sequence>ANSLPAEIWLEILELIGDAEELWANVRLVSRRHRALVERAFRSKVLPLTAISLSLPRRDPSTNTLKYPGAVPLVEMTFTFSNLDATMSNLVLASPTNLRGTSVREMKQTGVLPLQRLEEAPMWVWIGTGSSKGKGITMNMPVGERQITWDDAEGVWKWETDWKKFITAYIAKKTRLRRV</sequence>
<evidence type="ECO:0000313" key="3">
    <source>
        <dbReference type="Proteomes" id="UP000240883"/>
    </source>
</evidence>
<name>A0A2T2NG20_CORCC</name>
<dbReference type="EMBL" id="KZ678138">
    <property type="protein sequence ID" value="PSN64330.1"/>
    <property type="molecule type" value="Genomic_DNA"/>
</dbReference>
<dbReference type="Proteomes" id="UP000240883">
    <property type="component" value="Unassembled WGS sequence"/>
</dbReference>
<dbReference type="OrthoDB" id="2997776at2759"/>
<dbReference type="AlphaFoldDB" id="A0A2T2NG20"/>
<gene>
    <name evidence="2" type="ORF">BS50DRAFT_452493</name>
</gene>
<evidence type="ECO:0000259" key="1">
    <source>
        <dbReference type="PROSITE" id="PS50181"/>
    </source>
</evidence>
<dbReference type="InterPro" id="IPR001810">
    <property type="entry name" value="F-box_dom"/>
</dbReference>
<reference evidence="2 3" key="1">
    <citation type="journal article" date="2018" name="Front. Microbiol.">
        <title>Genome-Wide Analysis of Corynespora cassiicola Leaf Fall Disease Putative Effectors.</title>
        <authorList>
            <person name="Lopez D."/>
            <person name="Ribeiro S."/>
            <person name="Label P."/>
            <person name="Fumanal B."/>
            <person name="Venisse J.S."/>
            <person name="Kohler A."/>
            <person name="de Oliveira R.R."/>
            <person name="Labutti K."/>
            <person name="Lipzen A."/>
            <person name="Lail K."/>
            <person name="Bauer D."/>
            <person name="Ohm R.A."/>
            <person name="Barry K.W."/>
            <person name="Spatafora J."/>
            <person name="Grigoriev I.V."/>
            <person name="Martin F.M."/>
            <person name="Pujade-Renaud V."/>
        </authorList>
    </citation>
    <scope>NUCLEOTIDE SEQUENCE [LARGE SCALE GENOMIC DNA]</scope>
    <source>
        <strain evidence="2 3">Philippines</strain>
    </source>
</reference>
<organism evidence="2 3">
    <name type="scientific">Corynespora cassiicola Philippines</name>
    <dbReference type="NCBI Taxonomy" id="1448308"/>
    <lineage>
        <taxon>Eukaryota</taxon>
        <taxon>Fungi</taxon>
        <taxon>Dikarya</taxon>
        <taxon>Ascomycota</taxon>
        <taxon>Pezizomycotina</taxon>
        <taxon>Dothideomycetes</taxon>
        <taxon>Pleosporomycetidae</taxon>
        <taxon>Pleosporales</taxon>
        <taxon>Corynesporascaceae</taxon>
        <taxon>Corynespora</taxon>
    </lineage>
</organism>
<protein>
    <recommendedName>
        <fullName evidence="1">F-box domain-containing protein</fullName>
    </recommendedName>
</protein>
<keyword evidence="3" id="KW-1185">Reference proteome</keyword>
<feature type="non-terminal residue" evidence="2">
    <location>
        <position position="179"/>
    </location>
</feature>
<feature type="non-terminal residue" evidence="2">
    <location>
        <position position="1"/>
    </location>
</feature>
<dbReference type="PROSITE" id="PS50181">
    <property type="entry name" value="FBOX"/>
    <property type="match status" value="1"/>
</dbReference>
<feature type="domain" description="F-box" evidence="1">
    <location>
        <begin position="1"/>
        <end position="44"/>
    </location>
</feature>
<proteinExistence type="predicted"/>
<accession>A0A2T2NG20</accession>
<evidence type="ECO:0000313" key="2">
    <source>
        <dbReference type="EMBL" id="PSN64330.1"/>
    </source>
</evidence>